<gene>
    <name evidence="1" type="ORF">SAMN05444411_102427</name>
</gene>
<name>A0A1H2XCU5_9FLAO</name>
<dbReference type="RefSeq" id="WP_090121501.1">
    <property type="nucleotide sequence ID" value="NZ_FNNJ01000002.1"/>
</dbReference>
<reference evidence="1 2" key="1">
    <citation type="submission" date="2016-10" db="EMBL/GenBank/DDBJ databases">
        <authorList>
            <person name="de Groot N.N."/>
        </authorList>
    </citation>
    <scope>NUCLEOTIDE SEQUENCE [LARGE SCALE GENOMIC DNA]</scope>
    <source>
        <strain evidence="1 2">DSM 24956</strain>
    </source>
</reference>
<evidence type="ECO:0000313" key="1">
    <source>
        <dbReference type="EMBL" id="SDW90274.1"/>
    </source>
</evidence>
<organism evidence="1 2">
    <name type="scientific">Lutibacter oricola</name>
    <dbReference type="NCBI Taxonomy" id="762486"/>
    <lineage>
        <taxon>Bacteria</taxon>
        <taxon>Pseudomonadati</taxon>
        <taxon>Bacteroidota</taxon>
        <taxon>Flavobacteriia</taxon>
        <taxon>Flavobacteriales</taxon>
        <taxon>Flavobacteriaceae</taxon>
        <taxon>Lutibacter</taxon>
    </lineage>
</organism>
<keyword evidence="2" id="KW-1185">Reference proteome</keyword>
<dbReference type="PROSITE" id="PS51257">
    <property type="entry name" value="PROKAR_LIPOPROTEIN"/>
    <property type="match status" value="1"/>
</dbReference>
<sequence>MKKIGLIILLTVLVISCKKQSQLSARFDCGNESVSNTKQILDFNKNFKVSIPSSWNTQLHYSTSQSQIFTADTTKQLSKTYILDTSFNYGEINFDSDFIKKTDSIIKSKNLILVTSEKEKFKNKDSFWYVVKGLKQKMTYHQLNMIIKLSNNTYFSANVDVYGDTRINERLCESLSILNSVEFLE</sequence>
<dbReference type="Proteomes" id="UP000199595">
    <property type="component" value="Unassembled WGS sequence"/>
</dbReference>
<protein>
    <submittedName>
        <fullName evidence="1">Uncharacterized protein</fullName>
    </submittedName>
</protein>
<dbReference type="OrthoDB" id="1201582at2"/>
<proteinExistence type="predicted"/>
<accession>A0A1H2XCU5</accession>
<dbReference type="AlphaFoldDB" id="A0A1H2XCU5"/>
<dbReference type="EMBL" id="FNNJ01000002">
    <property type="protein sequence ID" value="SDW90274.1"/>
    <property type="molecule type" value="Genomic_DNA"/>
</dbReference>
<evidence type="ECO:0000313" key="2">
    <source>
        <dbReference type="Proteomes" id="UP000199595"/>
    </source>
</evidence>
<dbReference type="STRING" id="762486.SAMN05444411_102427"/>